<evidence type="ECO:0000256" key="7">
    <source>
        <dbReference type="RuleBase" id="RU363019"/>
    </source>
</evidence>
<feature type="signal peptide" evidence="7">
    <location>
        <begin position="1"/>
        <end position="22"/>
    </location>
</feature>
<evidence type="ECO:0000256" key="3">
    <source>
        <dbReference type="ARBA" id="ARBA00007365"/>
    </source>
</evidence>
<evidence type="ECO:0000313" key="9">
    <source>
        <dbReference type="EMBL" id="KTD03584.1"/>
    </source>
</evidence>
<evidence type="ECO:0000259" key="8">
    <source>
        <dbReference type="PROSITE" id="PS50072"/>
    </source>
</evidence>
<evidence type="ECO:0000256" key="6">
    <source>
        <dbReference type="ARBA" id="ARBA00023235"/>
    </source>
</evidence>
<evidence type="ECO:0000313" key="12">
    <source>
        <dbReference type="Proteomes" id="UP000251942"/>
    </source>
</evidence>
<dbReference type="PROSITE" id="PS50072">
    <property type="entry name" value="CSA_PPIASE_2"/>
    <property type="match status" value="1"/>
</dbReference>
<evidence type="ECO:0000256" key="1">
    <source>
        <dbReference type="ARBA" id="ARBA00002388"/>
    </source>
</evidence>
<gene>
    <name evidence="10" type="primary">ppiB_1</name>
    <name evidence="9" type="ORF">Lfee_0440</name>
    <name evidence="10" type="ORF">NCTC12022_00194</name>
</gene>
<dbReference type="GO" id="GO:0003755">
    <property type="term" value="F:peptidyl-prolyl cis-trans isomerase activity"/>
    <property type="evidence" value="ECO:0007669"/>
    <property type="project" value="UniProtKB-UniRule"/>
</dbReference>
<dbReference type="GO" id="GO:0006457">
    <property type="term" value="P:protein folding"/>
    <property type="evidence" value="ECO:0007669"/>
    <property type="project" value="InterPro"/>
</dbReference>
<dbReference type="InterPro" id="IPR020892">
    <property type="entry name" value="Cyclophilin-type_PPIase_CS"/>
</dbReference>
<feature type="chain" id="PRO_5033774166" description="Peptidyl-prolyl cis-trans isomerase" evidence="7">
    <location>
        <begin position="23"/>
        <end position="188"/>
    </location>
</feature>
<proteinExistence type="inferred from homology"/>
<dbReference type="PIRSF" id="PIRSF001467">
    <property type="entry name" value="Peptidylpro_ismrse"/>
    <property type="match status" value="1"/>
</dbReference>
<keyword evidence="5 7" id="KW-0697">Rotamase</keyword>
<sequence>MNKIASLVVSFLLIVSQMSAHAETAIIKTSEGTITCELFTTKAPNTVANFVGLATGTKEFKDAKTGEMVKRPFYNGLTFHRVISGFMIQGGDPLGNGTGGPGYQFDNENTDASFDKPGVLAMANAGPNTNGSQFFITVAPTPDLKGNYNVFGQVISGQDVADKISKVPTDYQNKPVTPVVIESISIQK</sequence>
<dbReference type="EMBL" id="LNYB01000015">
    <property type="protein sequence ID" value="KTD03584.1"/>
    <property type="molecule type" value="Genomic_DNA"/>
</dbReference>
<dbReference type="RefSeq" id="WP_058443662.1">
    <property type="nucleotide sequence ID" value="NZ_CAAAHT010000047.1"/>
</dbReference>
<feature type="domain" description="PPIase cyclophilin-type" evidence="8">
    <location>
        <begin position="21"/>
        <end position="186"/>
    </location>
</feature>
<dbReference type="PATRIC" id="fig|453.4.peg.477"/>
<evidence type="ECO:0000256" key="4">
    <source>
        <dbReference type="ARBA" id="ARBA00022490"/>
    </source>
</evidence>
<dbReference type="InterPro" id="IPR044666">
    <property type="entry name" value="Cyclophilin_A-like"/>
</dbReference>
<evidence type="ECO:0000313" key="10">
    <source>
        <dbReference type="EMBL" id="SPX59373.1"/>
    </source>
</evidence>
<comment type="function">
    <text evidence="1 7">PPIases accelerate the folding of proteins. It catalyzes the cis-trans isomerization of proline imidic peptide bonds in oligopeptides.</text>
</comment>
<comment type="subcellular location">
    <subcellularLocation>
        <location evidence="2">Cytoplasm</location>
    </subcellularLocation>
</comment>
<dbReference type="PRINTS" id="PR00153">
    <property type="entry name" value="CSAPPISMRASE"/>
</dbReference>
<dbReference type="Proteomes" id="UP000054698">
    <property type="component" value="Unassembled WGS sequence"/>
</dbReference>
<dbReference type="OrthoDB" id="9807797at2"/>
<keyword evidence="11" id="KW-1185">Reference proteome</keyword>
<dbReference type="PANTHER" id="PTHR45625:SF4">
    <property type="entry name" value="PEPTIDYLPROLYL ISOMERASE DOMAIN AND WD REPEAT-CONTAINING PROTEIN 1"/>
    <property type="match status" value="1"/>
</dbReference>
<dbReference type="FunFam" id="2.40.100.10:FF:000028">
    <property type="entry name" value="Peptidyl-prolyl cis-trans isomerase"/>
    <property type="match status" value="1"/>
</dbReference>
<dbReference type="STRING" id="453.Lfee_0440"/>
<dbReference type="EMBL" id="UASS01000001">
    <property type="protein sequence ID" value="SPX59373.1"/>
    <property type="molecule type" value="Genomic_DNA"/>
</dbReference>
<evidence type="ECO:0000256" key="5">
    <source>
        <dbReference type="ARBA" id="ARBA00023110"/>
    </source>
</evidence>
<dbReference type="GO" id="GO:0005737">
    <property type="term" value="C:cytoplasm"/>
    <property type="evidence" value="ECO:0007669"/>
    <property type="project" value="UniProtKB-SubCell"/>
</dbReference>
<name>A0A0W0U6P9_9GAMM</name>
<dbReference type="PANTHER" id="PTHR45625">
    <property type="entry name" value="PEPTIDYL-PROLYL CIS-TRANS ISOMERASE-RELATED"/>
    <property type="match status" value="1"/>
</dbReference>
<accession>A0A0W0U6P9</accession>
<keyword evidence="7" id="KW-0732">Signal</keyword>
<dbReference type="InterPro" id="IPR029000">
    <property type="entry name" value="Cyclophilin-like_dom_sf"/>
</dbReference>
<dbReference type="InterPro" id="IPR002130">
    <property type="entry name" value="Cyclophilin-type_PPIase_dom"/>
</dbReference>
<evidence type="ECO:0000256" key="2">
    <source>
        <dbReference type="ARBA" id="ARBA00004496"/>
    </source>
</evidence>
<organism evidence="9 11">
    <name type="scientific">Legionella feeleii</name>
    <dbReference type="NCBI Taxonomy" id="453"/>
    <lineage>
        <taxon>Bacteria</taxon>
        <taxon>Pseudomonadati</taxon>
        <taxon>Pseudomonadota</taxon>
        <taxon>Gammaproteobacteria</taxon>
        <taxon>Legionellales</taxon>
        <taxon>Legionellaceae</taxon>
        <taxon>Legionella</taxon>
    </lineage>
</organism>
<dbReference type="InterPro" id="IPR024936">
    <property type="entry name" value="Cyclophilin-type_PPIase"/>
</dbReference>
<evidence type="ECO:0000313" key="11">
    <source>
        <dbReference type="Proteomes" id="UP000054698"/>
    </source>
</evidence>
<keyword evidence="6 7" id="KW-0413">Isomerase</keyword>
<dbReference type="Pfam" id="PF00160">
    <property type="entry name" value="Pro_isomerase"/>
    <property type="match status" value="1"/>
</dbReference>
<protein>
    <recommendedName>
        <fullName evidence="7">Peptidyl-prolyl cis-trans isomerase</fullName>
        <shortName evidence="7">PPIase</shortName>
        <ecNumber evidence="7">5.2.1.8</ecNumber>
    </recommendedName>
</protein>
<dbReference type="PROSITE" id="PS00170">
    <property type="entry name" value="CSA_PPIASE_1"/>
    <property type="match status" value="1"/>
</dbReference>
<comment type="similarity">
    <text evidence="3 7">Belongs to the cyclophilin-type PPIase family.</text>
</comment>
<keyword evidence="4" id="KW-0963">Cytoplasm</keyword>
<comment type="catalytic activity">
    <reaction evidence="7">
        <text>[protein]-peptidylproline (omega=180) = [protein]-peptidylproline (omega=0)</text>
        <dbReference type="Rhea" id="RHEA:16237"/>
        <dbReference type="Rhea" id="RHEA-COMP:10747"/>
        <dbReference type="Rhea" id="RHEA-COMP:10748"/>
        <dbReference type="ChEBI" id="CHEBI:83833"/>
        <dbReference type="ChEBI" id="CHEBI:83834"/>
        <dbReference type="EC" id="5.2.1.8"/>
    </reaction>
</comment>
<reference evidence="9 11" key="1">
    <citation type="submission" date="2015-11" db="EMBL/GenBank/DDBJ databases">
        <title>Genomic analysis of 38 Legionella species identifies large and diverse effector repertoires.</title>
        <authorList>
            <person name="Burstein D."/>
            <person name="Amaro F."/>
            <person name="Zusman T."/>
            <person name="Lifshitz Z."/>
            <person name="Cohen O."/>
            <person name="Gilbert J.A."/>
            <person name="Pupko T."/>
            <person name="Shuman H.A."/>
            <person name="Segal G."/>
        </authorList>
    </citation>
    <scope>NUCLEOTIDE SEQUENCE [LARGE SCALE GENOMIC DNA]</scope>
    <source>
        <strain evidence="9 11">WO-44C</strain>
    </source>
</reference>
<dbReference type="SUPFAM" id="SSF50891">
    <property type="entry name" value="Cyclophilin-like"/>
    <property type="match status" value="1"/>
</dbReference>
<dbReference type="Proteomes" id="UP000251942">
    <property type="component" value="Unassembled WGS sequence"/>
</dbReference>
<dbReference type="AlphaFoldDB" id="A0A0W0U6P9"/>
<dbReference type="Gene3D" id="2.40.100.10">
    <property type="entry name" value="Cyclophilin-like"/>
    <property type="match status" value="1"/>
</dbReference>
<reference evidence="10 12" key="2">
    <citation type="submission" date="2018-06" db="EMBL/GenBank/DDBJ databases">
        <authorList>
            <consortium name="Pathogen Informatics"/>
            <person name="Doyle S."/>
        </authorList>
    </citation>
    <scope>NUCLEOTIDE SEQUENCE [LARGE SCALE GENOMIC DNA]</scope>
    <source>
        <strain evidence="10 12">NCTC12022</strain>
    </source>
</reference>
<dbReference type="CDD" id="cd00317">
    <property type="entry name" value="cyclophilin"/>
    <property type="match status" value="1"/>
</dbReference>
<dbReference type="EC" id="5.2.1.8" evidence="7"/>